<evidence type="ECO:0000313" key="6">
    <source>
        <dbReference type="Proteomes" id="UP001187192"/>
    </source>
</evidence>
<reference evidence="5" key="1">
    <citation type="submission" date="2023-07" db="EMBL/GenBank/DDBJ databases">
        <title>draft genome sequence of fig (Ficus carica).</title>
        <authorList>
            <person name="Takahashi T."/>
            <person name="Nishimura K."/>
        </authorList>
    </citation>
    <scope>NUCLEOTIDE SEQUENCE</scope>
</reference>
<dbReference type="InterPro" id="IPR036188">
    <property type="entry name" value="FAD/NAD-bd_sf"/>
</dbReference>
<dbReference type="PRINTS" id="PR00420">
    <property type="entry name" value="RNGMNOXGNASE"/>
</dbReference>
<comment type="similarity">
    <text evidence="3">Belongs to the 3-hydroxybenzoate 6-hydroxylase family.</text>
</comment>
<dbReference type="AlphaFoldDB" id="A0AA87ZU83"/>
<dbReference type="GO" id="GO:0004497">
    <property type="term" value="F:monooxygenase activity"/>
    <property type="evidence" value="ECO:0007669"/>
    <property type="project" value="UniProtKB-KW"/>
</dbReference>
<evidence type="ECO:0000256" key="3">
    <source>
        <dbReference type="ARBA" id="ARBA00024018"/>
    </source>
</evidence>
<accession>A0AA87ZU83</accession>
<dbReference type="PANTHER" id="PTHR45934">
    <property type="entry name" value="FAD/NAD(P)-BINDING OXIDOREDUCTASE FAMILY PROTEIN"/>
    <property type="match status" value="1"/>
</dbReference>
<keyword evidence="1" id="KW-0560">Oxidoreductase</keyword>
<evidence type="ECO:0000313" key="5">
    <source>
        <dbReference type="EMBL" id="GMN33328.1"/>
    </source>
</evidence>
<keyword evidence="6" id="KW-1185">Reference proteome</keyword>
<keyword evidence="2" id="KW-0503">Monooxygenase</keyword>
<name>A0AA87ZU83_FICCA</name>
<evidence type="ECO:0000256" key="1">
    <source>
        <dbReference type="ARBA" id="ARBA00023002"/>
    </source>
</evidence>
<organism evidence="5 6">
    <name type="scientific">Ficus carica</name>
    <name type="common">Common fig</name>
    <dbReference type="NCBI Taxonomy" id="3494"/>
    <lineage>
        <taxon>Eukaryota</taxon>
        <taxon>Viridiplantae</taxon>
        <taxon>Streptophyta</taxon>
        <taxon>Embryophyta</taxon>
        <taxon>Tracheophyta</taxon>
        <taxon>Spermatophyta</taxon>
        <taxon>Magnoliopsida</taxon>
        <taxon>eudicotyledons</taxon>
        <taxon>Gunneridae</taxon>
        <taxon>Pentapetalae</taxon>
        <taxon>rosids</taxon>
        <taxon>fabids</taxon>
        <taxon>Rosales</taxon>
        <taxon>Moraceae</taxon>
        <taxon>Ficeae</taxon>
        <taxon>Ficus</taxon>
    </lineage>
</organism>
<proteinExistence type="inferred from homology"/>
<dbReference type="Gene3D" id="3.50.50.60">
    <property type="entry name" value="FAD/NAD(P)-binding domain"/>
    <property type="match status" value="1"/>
</dbReference>
<dbReference type="SUPFAM" id="SSF51905">
    <property type="entry name" value="FAD/NAD(P)-binding domain"/>
    <property type="match status" value="1"/>
</dbReference>
<dbReference type="InterPro" id="IPR002938">
    <property type="entry name" value="FAD-bd"/>
</dbReference>
<dbReference type="Pfam" id="PF01494">
    <property type="entry name" value="FAD_binding_3"/>
    <property type="match status" value="1"/>
</dbReference>
<dbReference type="InterPro" id="IPR044560">
    <property type="entry name" value="MOase"/>
</dbReference>
<dbReference type="Proteomes" id="UP001187192">
    <property type="component" value="Unassembled WGS sequence"/>
</dbReference>
<dbReference type="EMBL" id="BTGU01000004">
    <property type="protein sequence ID" value="GMN33328.1"/>
    <property type="molecule type" value="Genomic_DNA"/>
</dbReference>
<sequence>MSLEPPVQPCLSSLMLGVRLMSWAFLISLLQSTPNLKVYITNLETGAIRRVPFATTNAEGDGGPIPLHRKALLEALAEELPADSIRFSSKINTIETITHEGSSIAVVHMEDGSVIKAKVLIGCDGVHSMVARWLGLAAPVQSGRSAVRGVAEFPQGHGLRKEIQQFVGAKRRAGYVPMTDKDIYWFLTCPSPAKGIDHLARDPEAIQREVIENYAKDLPEQYLDIVKHSELSTLTWDPLVYRQPWNVAFGSLSKENITVAGDAMHPMTPDLGHGGCSALEDAVVLGRHIGTSFIQNGGLVPSEMPRVLANYVAERRWRGVWLITGSYFSGWVQQGGSSRVVKFLRDAIFYAFLFRKLANIVHYDCGKLPTIRH</sequence>
<protein>
    <recommendedName>
        <fullName evidence="4">FAD-binding domain-containing protein</fullName>
    </recommendedName>
</protein>
<comment type="caution">
    <text evidence="5">The sequence shown here is derived from an EMBL/GenBank/DDBJ whole genome shotgun (WGS) entry which is preliminary data.</text>
</comment>
<feature type="domain" description="FAD-binding" evidence="4">
    <location>
        <begin position="72"/>
        <end position="290"/>
    </location>
</feature>
<dbReference type="PANTHER" id="PTHR45934:SF1">
    <property type="entry name" value="OS04G0423100 PROTEIN"/>
    <property type="match status" value="1"/>
</dbReference>
<evidence type="ECO:0000259" key="4">
    <source>
        <dbReference type="Pfam" id="PF01494"/>
    </source>
</evidence>
<dbReference type="GO" id="GO:0071949">
    <property type="term" value="F:FAD binding"/>
    <property type="evidence" value="ECO:0007669"/>
    <property type="project" value="InterPro"/>
</dbReference>
<evidence type="ECO:0000256" key="2">
    <source>
        <dbReference type="ARBA" id="ARBA00023033"/>
    </source>
</evidence>
<gene>
    <name evidence="5" type="ORF">TIFTF001_004096</name>
</gene>